<feature type="transmembrane region" description="Helical" evidence="1">
    <location>
        <begin position="7"/>
        <end position="24"/>
    </location>
</feature>
<dbReference type="AlphaFoldDB" id="A0A5N6VES3"/>
<protein>
    <submittedName>
        <fullName evidence="2">Uncharacterized protein</fullName>
    </submittedName>
</protein>
<evidence type="ECO:0000313" key="2">
    <source>
        <dbReference type="EMBL" id="KAE8307004.1"/>
    </source>
</evidence>
<keyword evidence="1" id="KW-0812">Transmembrane</keyword>
<evidence type="ECO:0000256" key="1">
    <source>
        <dbReference type="SAM" id="Phobius"/>
    </source>
</evidence>
<organism evidence="2 3">
    <name type="scientific">Aspergillus transmontanensis</name>
    <dbReference type="NCBI Taxonomy" id="1034304"/>
    <lineage>
        <taxon>Eukaryota</taxon>
        <taxon>Fungi</taxon>
        <taxon>Dikarya</taxon>
        <taxon>Ascomycota</taxon>
        <taxon>Pezizomycotina</taxon>
        <taxon>Eurotiomycetes</taxon>
        <taxon>Eurotiomycetidae</taxon>
        <taxon>Eurotiales</taxon>
        <taxon>Aspergillaceae</taxon>
        <taxon>Aspergillus</taxon>
        <taxon>Aspergillus subgen. Circumdati</taxon>
    </lineage>
</organism>
<gene>
    <name evidence="2" type="ORF">BDV41DRAFT_86109</name>
</gene>
<keyword evidence="3" id="KW-1185">Reference proteome</keyword>
<keyword evidence="1" id="KW-1133">Transmembrane helix</keyword>
<accession>A0A5N6VES3</accession>
<name>A0A5N6VES3_9EURO</name>
<dbReference type="EMBL" id="ML738422">
    <property type="protein sequence ID" value="KAE8307004.1"/>
    <property type="molecule type" value="Genomic_DNA"/>
</dbReference>
<reference evidence="3" key="1">
    <citation type="submission" date="2019-04" db="EMBL/GenBank/DDBJ databases">
        <title>Friends and foes A comparative genomics studyof 23 Aspergillus species from section Flavi.</title>
        <authorList>
            <consortium name="DOE Joint Genome Institute"/>
            <person name="Kjaerbolling I."/>
            <person name="Vesth T."/>
            <person name="Frisvad J.C."/>
            <person name="Nybo J.L."/>
            <person name="Theobald S."/>
            <person name="Kildgaard S."/>
            <person name="Isbrandt T."/>
            <person name="Kuo A."/>
            <person name="Sato A."/>
            <person name="Lyhne E.K."/>
            <person name="Kogle M.E."/>
            <person name="Wiebenga A."/>
            <person name="Kun R.S."/>
            <person name="Lubbers R.J."/>
            <person name="Makela M.R."/>
            <person name="Barry K."/>
            <person name="Chovatia M."/>
            <person name="Clum A."/>
            <person name="Daum C."/>
            <person name="Haridas S."/>
            <person name="He G."/>
            <person name="LaButti K."/>
            <person name="Lipzen A."/>
            <person name="Mondo S."/>
            <person name="Riley R."/>
            <person name="Salamov A."/>
            <person name="Simmons B.A."/>
            <person name="Magnuson J.K."/>
            <person name="Henrissat B."/>
            <person name="Mortensen U.H."/>
            <person name="Larsen T.O."/>
            <person name="Devries R.P."/>
            <person name="Grigoriev I.V."/>
            <person name="Machida M."/>
            <person name="Baker S.E."/>
            <person name="Andersen M.R."/>
        </authorList>
    </citation>
    <scope>NUCLEOTIDE SEQUENCE [LARGE SCALE GENOMIC DNA]</scope>
    <source>
        <strain evidence="3">CBS 130015</strain>
    </source>
</reference>
<evidence type="ECO:0000313" key="3">
    <source>
        <dbReference type="Proteomes" id="UP000325433"/>
    </source>
</evidence>
<proteinExistence type="predicted"/>
<keyword evidence="1" id="KW-0472">Membrane</keyword>
<sequence>MICLDSCCSYLYLIFHCFSLLYPLVSSYRYSNYMGNLILGIFGWHSLPGARCKSWMADLHSLSVLAHRCTVFFL</sequence>
<dbReference type="Proteomes" id="UP000325433">
    <property type="component" value="Unassembled WGS sequence"/>
</dbReference>